<evidence type="ECO:0000256" key="7">
    <source>
        <dbReference type="ARBA" id="ARBA00023136"/>
    </source>
</evidence>
<evidence type="ECO:0000256" key="1">
    <source>
        <dbReference type="ARBA" id="ARBA00004141"/>
    </source>
</evidence>
<feature type="transmembrane region" description="Helical" evidence="12">
    <location>
        <begin position="443"/>
        <end position="466"/>
    </location>
</feature>
<dbReference type="InterPro" id="IPR020574">
    <property type="entry name" value="Ribosomal_uS9_CS"/>
</dbReference>
<dbReference type="PROSITE" id="PS50850">
    <property type="entry name" value="MFS"/>
    <property type="match status" value="1"/>
</dbReference>
<proteinExistence type="inferred from homology"/>
<dbReference type="Pfam" id="PF07690">
    <property type="entry name" value="MFS_1"/>
    <property type="match status" value="1"/>
</dbReference>
<keyword evidence="6 12" id="KW-1133">Transmembrane helix</keyword>
<dbReference type="InterPro" id="IPR036259">
    <property type="entry name" value="MFS_trans_sf"/>
</dbReference>
<protein>
    <submittedName>
        <fullName evidence="14">MFS general substrate transporter</fullName>
    </submittedName>
</protein>
<evidence type="ECO:0000256" key="3">
    <source>
        <dbReference type="ARBA" id="ARBA00022448"/>
    </source>
</evidence>
<comment type="caution">
    <text evidence="14">The sequence shown here is derived from an EMBL/GenBank/DDBJ whole genome shotgun (WGS) entry which is preliminary data.</text>
</comment>
<dbReference type="GO" id="GO:0005840">
    <property type="term" value="C:ribosome"/>
    <property type="evidence" value="ECO:0007669"/>
    <property type="project" value="UniProtKB-KW"/>
</dbReference>
<dbReference type="InterPro" id="IPR014721">
    <property type="entry name" value="Ribsml_uS5_D2-typ_fold_subgr"/>
</dbReference>
<dbReference type="RefSeq" id="XP_037225518.1">
    <property type="nucleotide sequence ID" value="XM_037357608.1"/>
</dbReference>
<feature type="compositionally biased region" description="Pro residues" evidence="11">
    <location>
        <begin position="607"/>
        <end position="616"/>
    </location>
</feature>
<keyword evidence="4 12" id="KW-0812">Transmembrane</keyword>
<feature type="transmembrane region" description="Helical" evidence="12">
    <location>
        <begin position="186"/>
        <end position="204"/>
    </location>
</feature>
<feature type="transmembrane region" description="Helical" evidence="12">
    <location>
        <begin position="380"/>
        <end position="398"/>
    </location>
</feature>
<dbReference type="PANTHER" id="PTHR43791">
    <property type="entry name" value="PERMEASE-RELATED"/>
    <property type="match status" value="1"/>
</dbReference>
<dbReference type="InterPro" id="IPR020568">
    <property type="entry name" value="Ribosomal_Su5_D2-typ_SF"/>
</dbReference>
<feature type="transmembrane region" description="Helical" evidence="12">
    <location>
        <begin position="320"/>
        <end position="340"/>
    </location>
</feature>
<dbReference type="InterPro" id="IPR020846">
    <property type="entry name" value="MFS_dom"/>
</dbReference>
<feature type="transmembrane region" description="Helical" evidence="12">
    <location>
        <begin position="346"/>
        <end position="368"/>
    </location>
</feature>
<evidence type="ECO:0000313" key="14">
    <source>
        <dbReference type="EMBL" id="KAF7315495.1"/>
    </source>
</evidence>
<feature type="transmembrane region" description="Helical" evidence="12">
    <location>
        <begin position="285"/>
        <end position="308"/>
    </location>
</feature>
<evidence type="ECO:0000256" key="9">
    <source>
        <dbReference type="ARBA" id="ARBA00037968"/>
    </source>
</evidence>
<dbReference type="Pfam" id="PF00380">
    <property type="entry name" value="Ribosomal_S9"/>
    <property type="match status" value="1"/>
</dbReference>
<gene>
    <name evidence="14" type="ORF">MIND_00064800</name>
</gene>
<dbReference type="AlphaFoldDB" id="A0A8H6TDJ5"/>
<dbReference type="OrthoDB" id="6730379at2759"/>
<keyword evidence="7 12" id="KW-0472">Membrane</keyword>
<evidence type="ECO:0000256" key="8">
    <source>
        <dbReference type="ARBA" id="ARBA00023274"/>
    </source>
</evidence>
<keyword evidence="15" id="KW-1185">Reference proteome</keyword>
<dbReference type="PANTHER" id="PTHR43791:SF59">
    <property type="entry name" value="TRANSPORTER, PUTATIVE (AFU_ORTHOLOGUE AFUA_1G06550)-RELATED"/>
    <property type="match status" value="1"/>
</dbReference>
<dbReference type="GO" id="GO:0003735">
    <property type="term" value="F:structural constituent of ribosome"/>
    <property type="evidence" value="ECO:0007669"/>
    <property type="project" value="InterPro"/>
</dbReference>
<feature type="domain" description="Major facilitator superfamily (MFS) profile" evidence="13">
    <location>
        <begin position="57"/>
        <end position="472"/>
    </location>
</feature>
<organism evidence="14 15">
    <name type="scientific">Mycena indigotica</name>
    <dbReference type="NCBI Taxonomy" id="2126181"/>
    <lineage>
        <taxon>Eukaryota</taxon>
        <taxon>Fungi</taxon>
        <taxon>Dikarya</taxon>
        <taxon>Basidiomycota</taxon>
        <taxon>Agaricomycotina</taxon>
        <taxon>Agaricomycetes</taxon>
        <taxon>Agaricomycetidae</taxon>
        <taxon>Agaricales</taxon>
        <taxon>Marasmiineae</taxon>
        <taxon>Mycenaceae</taxon>
        <taxon>Mycena</taxon>
    </lineage>
</organism>
<dbReference type="Gene3D" id="1.20.1250.20">
    <property type="entry name" value="MFS general substrate transporter like domains"/>
    <property type="match status" value="2"/>
</dbReference>
<dbReference type="Gene3D" id="3.30.230.10">
    <property type="match status" value="1"/>
</dbReference>
<evidence type="ECO:0000256" key="5">
    <source>
        <dbReference type="ARBA" id="ARBA00022980"/>
    </source>
</evidence>
<reference evidence="14" key="1">
    <citation type="submission" date="2020-05" db="EMBL/GenBank/DDBJ databases">
        <title>Mycena genomes resolve the evolution of fungal bioluminescence.</title>
        <authorList>
            <person name="Tsai I.J."/>
        </authorList>
    </citation>
    <scope>NUCLEOTIDE SEQUENCE</scope>
    <source>
        <strain evidence="14">171206Taipei</strain>
    </source>
</reference>
<dbReference type="GO" id="GO:0016020">
    <property type="term" value="C:membrane"/>
    <property type="evidence" value="ECO:0007669"/>
    <property type="project" value="UniProtKB-SubCell"/>
</dbReference>
<dbReference type="GO" id="GO:0022857">
    <property type="term" value="F:transmembrane transporter activity"/>
    <property type="evidence" value="ECO:0007669"/>
    <property type="project" value="InterPro"/>
</dbReference>
<evidence type="ECO:0000256" key="2">
    <source>
        <dbReference type="ARBA" id="ARBA00005251"/>
    </source>
</evidence>
<evidence type="ECO:0000256" key="10">
    <source>
        <dbReference type="RuleBase" id="RU003815"/>
    </source>
</evidence>
<comment type="similarity">
    <text evidence="2 10">Belongs to the universal ribosomal protein uS9 family.</text>
</comment>
<feature type="region of interest" description="Disordered" evidence="11">
    <location>
        <begin position="564"/>
        <end position="617"/>
    </location>
</feature>
<comment type="similarity">
    <text evidence="9">Belongs to the major facilitator superfamily. Allantoate permease family.</text>
</comment>
<evidence type="ECO:0000256" key="6">
    <source>
        <dbReference type="ARBA" id="ARBA00022989"/>
    </source>
</evidence>
<dbReference type="GO" id="GO:0006412">
    <property type="term" value="P:translation"/>
    <property type="evidence" value="ECO:0007669"/>
    <property type="project" value="InterPro"/>
</dbReference>
<keyword evidence="3" id="KW-0813">Transport</keyword>
<keyword evidence="8 10" id="KW-0687">Ribonucleoprotein</keyword>
<name>A0A8H6TDJ5_9AGAR</name>
<evidence type="ECO:0000256" key="11">
    <source>
        <dbReference type="SAM" id="MobiDB-lite"/>
    </source>
</evidence>
<feature type="region of interest" description="Disordered" evidence="11">
    <location>
        <begin position="1"/>
        <end position="24"/>
    </location>
</feature>
<evidence type="ECO:0000259" key="13">
    <source>
        <dbReference type="PROSITE" id="PS50850"/>
    </source>
</evidence>
<feature type="transmembrane region" description="Helical" evidence="12">
    <location>
        <begin position="154"/>
        <end position="174"/>
    </location>
</feature>
<dbReference type="PROSITE" id="PS00360">
    <property type="entry name" value="RIBOSOMAL_S9"/>
    <property type="match status" value="1"/>
</dbReference>
<evidence type="ECO:0000256" key="12">
    <source>
        <dbReference type="SAM" id="Phobius"/>
    </source>
</evidence>
<dbReference type="EMBL" id="JACAZF010000001">
    <property type="protein sequence ID" value="KAF7315495.1"/>
    <property type="molecule type" value="Genomic_DNA"/>
</dbReference>
<keyword evidence="5 10" id="KW-0689">Ribosomal protein</keyword>
<feature type="transmembrane region" description="Helical" evidence="12">
    <location>
        <begin position="124"/>
        <end position="142"/>
    </location>
</feature>
<evidence type="ECO:0000256" key="4">
    <source>
        <dbReference type="ARBA" id="ARBA00022692"/>
    </source>
</evidence>
<feature type="compositionally biased region" description="Acidic residues" evidence="11">
    <location>
        <begin position="566"/>
        <end position="596"/>
    </location>
</feature>
<dbReference type="InterPro" id="IPR000754">
    <property type="entry name" value="Ribosomal_uS9"/>
</dbReference>
<dbReference type="Proteomes" id="UP000636479">
    <property type="component" value="Unassembled WGS sequence"/>
</dbReference>
<accession>A0A8H6TDJ5</accession>
<dbReference type="SUPFAM" id="SSF54211">
    <property type="entry name" value="Ribosomal protein S5 domain 2-like"/>
    <property type="match status" value="1"/>
</dbReference>
<dbReference type="GO" id="GO:1990904">
    <property type="term" value="C:ribonucleoprotein complex"/>
    <property type="evidence" value="ECO:0007669"/>
    <property type="project" value="UniProtKB-KW"/>
</dbReference>
<dbReference type="FunFam" id="1.20.1250.20:FF:000064">
    <property type="entry name" value="MFS allantoate transporter"/>
    <property type="match status" value="1"/>
</dbReference>
<feature type="compositionally biased region" description="Basic and acidic residues" evidence="11">
    <location>
        <begin position="1"/>
        <end position="14"/>
    </location>
</feature>
<comment type="subcellular location">
    <subcellularLocation>
        <location evidence="1">Membrane</location>
        <topology evidence="1">Multi-pass membrane protein</topology>
    </subcellularLocation>
</comment>
<sequence>MATNDKADEERIEKGSGLISPPQHGDAALEILGDGATRHEITDEQSAAVLRKIDRYVLPVMLMVYFLQQLDKSSLSYTSVFGIVAETGLVGTQYSWLNSIVYVAQLIWQPCSSYFLVRLPLSKYLFVNVFMWGAVVAATSAAKNFGGLLAARFFLGLFEATVAPCFITITQMWWRRREQTLRLSYWFAMNGCTGMVGSLLTYGLGHIHGRLHSYQVIFLFIGLLTVVCSPVVYFALPDSPTKARFLNHEEKVVAIERLRANNQGTETKVWKWDQVLEVFLDIKTYLWFSLLFLCAVPSGGIGSFGPLIIQGFGFSKFNTILFNIPFAALQIVLTISGATISTKIKLKWPVIFGFALPPIAGASALMVLGRGAELRNKLLACYYVLSFFSVLQPLLYTWSSQNVAGHTKKTCNTGLVFVAQCAGNILGPLVYKTEEKPYYRSGLICDLICWIALAVLVLITAAYLHYLNGRHAKRRVALGKTKKVVDTSLESASEVKRRAAANEGEADNLQSFDDLTDLRNEDFIYVLPHFIPPSQLDVTRWDGNINDPEAFIMDEDLEENRAVREEDFEEEQEFEDEEEGEETAELEEMVEEEEEPEAAKGDGKRIPLPPKKPPTSPSFYSGRAAFYDQLSQIESAVQHTRSALQMLQLLPLPDFARRSLPVRHAIWKSPREIAGDLGVTMSSSRYRILTRQLGQLNEYLRIAEAAGCDDLAERTRMLLNLFESASKEAALTRGKRKRLYTDQLGRSYTFGKRKTSTARVWMVPVIVKPQELDVVDLEKIQSLDEAAALVTSQPDRFYEPQVVPNSTILINNIPLGEFFPVLADRERVVRPLKIAGLLSAYNIFTLVRGGGTTGQSGALAHGIAKGLIVHEPSLETLMRRTKLLRRDPRMVERKKPGLAKARKGYTWVKR</sequence>
<dbReference type="SUPFAM" id="SSF103473">
    <property type="entry name" value="MFS general substrate transporter"/>
    <property type="match status" value="1"/>
</dbReference>
<feature type="transmembrane region" description="Helical" evidence="12">
    <location>
        <begin position="216"/>
        <end position="236"/>
    </location>
</feature>
<evidence type="ECO:0000313" key="15">
    <source>
        <dbReference type="Proteomes" id="UP000636479"/>
    </source>
</evidence>
<dbReference type="GeneID" id="59340124"/>
<dbReference type="InterPro" id="IPR011701">
    <property type="entry name" value="MFS"/>
</dbReference>